<feature type="compositionally biased region" description="Basic and acidic residues" evidence="1">
    <location>
        <begin position="499"/>
        <end position="514"/>
    </location>
</feature>
<name>A0AAD9KE70_9ANNE</name>
<keyword evidence="3" id="KW-1185">Reference proteome</keyword>
<dbReference type="AlphaFoldDB" id="A0AAD9KE70"/>
<feature type="region of interest" description="Disordered" evidence="1">
    <location>
        <begin position="291"/>
        <end position="312"/>
    </location>
</feature>
<gene>
    <name evidence="2" type="ORF">LSH36_12g14041</name>
</gene>
<evidence type="ECO:0000313" key="3">
    <source>
        <dbReference type="Proteomes" id="UP001208570"/>
    </source>
</evidence>
<evidence type="ECO:0000313" key="2">
    <source>
        <dbReference type="EMBL" id="KAK2169110.1"/>
    </source>
</evidence>
<dbReference type="PANTHER" id="PTHR21219:SF3">
    <property type="entry name" value="FI19613P1"/>
    <property type="match status" value="1"/>
</dbReference>
<evidence type="ECO:0008006" key="4">
    <source>
        <dbReference type="Google" id="ProtNLM"/>
    </source>
</evidence>
<dbReference type="Proteomes" id="UP001208570">
    <property type="component" value="Unassembled WGS sequence"/>
</dbReference>
<comment type="caution">
    <text evidence="2">The sequence shown here is derived from an EMBL/GenBank/DDBJ whole genome shotgun (WGS) entry which is preliminary data.</text>
</comment>
<feature type="region of interest" description="Disordered" evidence="1">
    <location>
        <begin position="1"/>
        <end position="21"/>
    </location>
</feature>
<dbReference type="EMBL" id="JAODUP010000012">
    <property type="protein sequence ID" value="KAK2169110.1"/>
    <property type="molecule type" value="Genomic_DNA"/>
</dbReference>
<reference evidence="2" key="1">
    <citation type="journal article" date="2023" name="Mol. Biol. Evol.">
        <title>Third-Generation Sequencing Reveals the Adaptive Role of the Epigenome in Three Deep-Sea Polychaetes.</title>
        <authorList>
            <person name="Perez M."/>
            <person name="Aroh O."/>
            <person name="Sun Y."/>
            <person name="Lan Y."/>
            <person name="Juniper S.K."/>
            <person name="Young C.R."/>
            <person name="Angers B."/>
            <person name="Qian P.Y."/>
        </authorList>
    </citation>
    <scope>NUCLEOTIDE SEQUENCE</scope>
    <source>
        <strain evidence="2">P08H-3</strain>
    </source>
</reference>
<protein>
    <recommendedName>
        <fullName evidence="4">PID domain-containing protein</fullName>
    </recommendedName>
</protein>
<accession>A0AAD9KE70</accession>
<organism evidence="2 3">
    <name type="scientific">Paralvinella palmiformis</name>
    <dbReference type="NCBI Taxonomy" id="53620"/>
    <lineage>
        <taxon>Eukaryota</taxon>
        <taxon>Metazoa</taxon>
        <taxon>Spiralia</taxon>
        <taxon>Lophotrochozoa</taxon>
        <taxon>Annelida</taxon>
        <taxon>Polychaeta</taxon>
        <taxon>Sedentaria</taxon>
        <taxon>Canalipalpata</taxon>
        <taxon>Terebellida</taxon>
        <taxon>Terebelliformia</taxon>
        <taxon>Alvinellidae</taxon>
        <taxon>Paralvinella</taxon>
    </lineage>
</organism>
<sequence>MYRGGQTQPPTYFPPPGGLPDPMLLNTLTYPPPGAPGMPQPHPYNLEPMPTAAPGGPPIDAYLVEPPPKIPEPTDTTLLLPRANFTVSDINGGSSGGRLSGHIPLAKCRVLYIGTAIPTETSEGIKAVQEPLRKRYVTDGSTATSVPGVDAWLTAFSSGLLLQYIGDKNNPNDEYVTWLPIHTLHVSAAVKCVPQLLPNGERYSEFVALDSPAALRSNHPPIFAVIMRRTKGVKVLECHAFICKSNQAAMSLVQSTTHAYEHKEGWMEDEQPKYMQTLEGTLDTQNVDAQPTVPLFQPSTDQGRDRPNTKSNGYFLSLDNNSKLIKSYNVQNPNKLNSSRRPMVPPVVPAEPRPAGALVPAPSQYLADFQDFGGYPVFEFPGFVSPEKYKATMRQIRKERGRLPIPDNEPPLPPPVSLYPEPVPQRSVEEPTYLAPVRYDYQDDLGNYYYVGGDDPHSYRDYLPEPQNPDDLAYLAVPLDTGRPDYAKFIERPAPSGVRRRDQSHYDRGNEHRQGGNYFDDFANAAGYYP</sequence>
<feature type="compositionally biased region" description="Low complexity" evidence="1">
    <location>
        <begin position="1"/>
        <end position="10"/>
    </location>
</feature>
<proteinExistence type="predicted"/>
<evidence type="ECO:0000256" key="1">
    <source>
        <dbReference type="SAM" id="MobiDB-lite"/>
    </source>
</evidence>
<dbReference type="PANTHER" id="PTHR21219">
    <property type="entry name" value="FI19613P1"/>
    <property type="match status" value="1"/>
</dbReference>
<feature type="region of interest" description="Disordered" evidence="1">
    <location>
        <begin position="492"/>
        <end position="520"/>
    </location>
</feature>